<dbReference type="Pfam" id="PF12420">
    <property type="entry name" value="DUF3671"/>
    <property type="match status" value="1"/>
</dbReference>
<dbReference type="InterPro" id="IPR022139">
    <property type="entry name" value="Fam-L/Fam-M-like_plasmodium"/>
</dbReference>
<dbReference type="AlphaFoldDB" id="A0A1D3SNA5"/>
<organism evidence="2 3">
    <name type="scientific">Plasmodium malariae</name>
    <dbReference type="NCBI Taxonomy" id="5858"/>
    <lineage>
        <taxon>Eukaryota</taxon>
        <taxon>Sar</taxon>
        <taxon>Alveolata</taxon>
        <taxon>Apicomplexa</taxon>
        <taxon>Aconoidasida</taxon>
        <taxon>Haemosporida</taxon>
        <taxon>Plasmodiidae</taxon>
        <taxon>Plasmodium</taxon>
        <taxon>Plasmodium (Plasmodium)</taxon>
    </lineage>
</organism>
<feature type="transmembrane region" description="Helical" evidence="1">
    <location>
        <begin position="160"/>
        <end position="181"/>
    </location>
</feature>
<evidence type="ECO:0000313" key="2">
    <source>
        <dbReference type="EMBL" id="SCO92895.1"/>
    </source>
</evidence>
<evidence type="ECO:0000256" key="1">
    <source>
        <dbReference type="SAM" id="Phobius"/>
    </source>
</evidence>
<dbReference type="VEuPathDB" id="PlasmoDB:PmUG01_11014400"/>
<feature type="transmembrane region" description="Helical" evidence="1">
    <location>
        <begin position="6"/>
        <end position="25"/>
    </location>
</feature>
<evidence type="ECO:0000313" key="3">
    <source>
        <dbReference type="Proteomes" id="UP000219813"/>
    </source>
</evidence>
<protein>
    <recommendedName>
        <fullName evidence="4">Fam-m protein</fullName>
    </recommendedName>
</protein>
<dbReference type="RefSeq" id="XP_028862342.1">
    <property type="nucleotide sequence ID" value="XM_029005787.1"/>
</dbReference>
<keyword evidence="3" id="KW-1185">Reference proteome</keyword>
<gene>
    <name evidence="2" type="primary">PmUG01_11014400</name>
    <name evidence="2" type="ORF">PMUG01_11014400</name>
</gene>
<dbReference type="KEGG" id="pmal:PMUG01_11014400"/>
<dbReference type="GeneID" id="39869600"/>
<evidence type="ECO:0008006" key="4">
    <source>
        <dbReference type="Google" id="ProtNLM"/>
    </source>
</evidence>
<accession>A0A1D3SNA5</accession>
<dbReference type="Proteomes" id="UP000219813">
    <property type="component" value="Chromosome 11"/>
</dbReference>
<reference evidence="2 3" key="1">
    <citation type="submission" date="2016-06" db="EMBL/GenBank/DDBJ databases">
        <authorList>
            <consortium name="Pathogen Informatics"/>
        </authorList>
    </citation>
    <scope>NUCLEOTIDE SEQUENCE [LARGE SCALE GENOMIC DNA]</scope>
</reference>
<proteinExistence type="predicted"/>
<name>A0A1D3SNA5_PLAMA</name>
<keyword evidence="1" id="KW-0812">Transmembrane</keyword>
<sequence length="247" mass="29786">MEQKNKLLVFIIIFMFMFLCCVRYINNDMNKFNLHLGDTYNFHKKLDTRTYRLLSKYRPIKDSSTVFLKEKMQKNEMHEERDAFNDVEVTRRRNKHSSKHSLNNIEGYVPYRKCKSNVCTERDSYFEKRILDKIYYTNNIRYAVNSDINFLKRCKKNKIYFLYVLFILFVVRLILGVPSMFPKNVVGNKILSGTFGLSFEIICTIMTFIFILAAIYIWRKIKKYDKILHVKSKMNKSQYRHFPKIGF</sequence>
<dbReference type="EMBL" id="LT594632">
    <property type="protein sequence ID" value="SCO92895.1"/>
    <property type="molecule type" value="Genomic_DNA"/>
</dbReference>
<keyword evidence="1" id="KW-1133">Transmembrane helix</keyword>
<keyword evidence="1" id="KW-0472">Membrane</keyword>
<feature type="transmembrane region" description="Helical" evidence="1">
    <location>
        <begin position="193"/>
        <end position="218"/>
    </location>
</feature>